<sequence length="431" mass="48112">MKTFKEHESQVRSYIRSFPAIFQKAKGATVFDEQGKKYIDFFAGAGTLNYGHNNPLVSEALINYLKEDYIIHGLDQATAAKKVFLEKFYDTILQPRHMEYKIQFTGPTGTNAVESALKLVRMVKGRSNIIAFTNAFHGLTMGSMAVTANEFYRDEAFINRANVSFMPFDGYLGEDVNTAHYLRKFLEDQSSGVDLPAAVLLETIQAEGGINVASAEWLREIEQICKDFDILLIVDDIQVGNGRTGTFFSFENAGINPDIITLSKSIGGGLPLSMVMMRGELDQWKPGEHTGTFRGNNLAFVAATELLSYWENDNLSKAVYNKEKIIKEKLTGIKDQYPEIQADVRGRGMIYGLKVPLMGFSSSVSEEAFSRYLLIELAGANDDVLKLLPPLTIENDLLREGLQIIEDSVQVVMERREAILEGLNHDSQNPG</sequence>
<reference evidence="7" key="1">
    <citation type="submission" date="2013-12" db="EMBL/GenBank/DDBJ databases">
        <title>The complete genome sequence of Methanobacterium sp. BRM9.</title>
        <authorList>
            <consortium name="Pastoral Greenhouse Gas Research Consortium"/>
            <person name="Kelly W.J."/>
            <person name="Leahy S.C."/>
            <person name="Perry R."/>
            <person name="Li D."/>
            <person name="Altermann E."/>
            <person name="Lambie S.C."/>
            <person name="Attwood G.T."/>
        </authorList>
    </citation>
    <scope>NUCLEOTIDE SEQUENCE [LARGE SCALE GENOMIC DNA]</scope>
    <source>
        <strain evidence="7">BRM9</strain>
    </source>
</reference>
<gene>
    <name evidence="8" type="primary">ectB</name>
    <name evidence="7" type="ORF">BRM9_2206</name>
    <name evidence="8" type="ORF">DSM1535_1136</name>
    <name evidence="9" type="ORF">MB9_2240</name>
</gene>
<dbReference type="Gene3D" id="3.90.1150.10">
    <property type="entry name" value="Aspartate Aminotransferase, domain 1"/>
    <property type="match status" value="1"/>
</dbReference>
<dbReference type="PROSITE" id="PS00600">
    <property type="entry name" value="AA_TRANSFER_CLASS_3"/>
    <property type="match status" value="1"/>
</dbReference>
<dbReference type="RefSeq" id="WP_048072681.1">
    <property type="nucleotide sequence ID" value="NZ_CALCVY010000041.1"/>
</dbReference>
<dbReference type="InterPro" id="IPR015422">
    <property type="entry name" value="PyrdxlP-dep_Trfase_small"/>
</dbReference>
<evidence type="ECO:0000256" key="6">
    <source>
        <dbReference type="RuleBase" id="RU003560"/>
    </source>
</evidence>
<dbReference type="PANTHER" id="PTHR43552">
    <property type="entry name" value="DIAMINOBUTYRATE--2-OXOGLUTARATE AMINOTRANSFERASE"/>
    <property type="match status" value="1"/>
</dbReference>
<dbReference type="GeneID" id="26740472"/>
<reference evidence="8" key="2">
    <citation type="submission" date="2014-08" db="EMBL/GenBank/DDBJ databases">
        <authorList>
            <person name="Wibberg D."/>
        </authorList>
    </citation>
    <scope>NUCLEOTIDE SEQUENCE</scope>
</reference>
<dbReference type="SUPFAM" id="SSF53383">
    <property type="entry name" value="PLP-dependent transferases"/>
    <property type="match status" value="1"/>
</dbReference>
<dbReference type="EC" id="2.6.1.76" evidence="8"/>
<evidence type="ECO:0000256" key="1">
    <source>
        <dbReference type="ARBA" id="ARBA00001933"/>
    </source>
</evidence>
<dbReference type="GO" id="GO:0030170">
    <property type="term" value="F:pyridoxal phosphate binding"/>
    <property type="evidence" value="ECO:0007669"/>
    <property type="project" value="InterPro"/>
</dbReference>
<dbReference type="Pfam" id="PF00202">
    <property type="entry name" value="Aminotran_3"/>
    <property type="match status" value="1"/>
</dbReference>
<dbReference type="NCBIfam" id="TIGR02407">
    <property type="entry name" value="ectoine_ectB"/>
    <property type="match status" value="1"/>
</dbReference>
<dbReference type="PATRIC" id="fig|2162.10.peg.2311"/>
<dbReference type="NCBIfam" id="TIGR00709">
    <property type="entry name" value="dat"/>
    <property type="match status" value="1"/>
</dbReference>
<dbReference type="PANTHER" id="PTHR43552:SF2">
    <property type="entry name" value="DIAMINOBUTYRATE--2-OXOGLUTARATE TRANSAMINASE"/>
    <property type="match status" value="1"/>
</dbReference>
<evidence type="ECO:0000256" key="4">
    <source>
        <dbReference type="ARBA" id="ARBA00022679"/>
    </source>
</evidence>
<evidence type="ECO:0000256" key="3">
    <source>
        <dbReference type="ARBA" id="ARBA00022576"/>
    </source>
</evidence>
<comment type="similarity">
    <text evidence="2 6">Belongs to the class-III pyridoxal-phosphate-dependent aminotransferase family.</text>
</comment>
<dbReference type="GO" id="GO:0047307">
    <property type="term" value="F:diaminobutyrate-pyruvate transaminase activity"/>
    <property type="evidence" value="ECO:0007669"/>
    <property type="project" value="InterPro"/>
</dbReference>
<accession>A0A090JVG5</accession>
<keyword evidence="10" id="KW-1185">Reference proteome</keyword>
<dbReference type="NCBIfam" id="NF006733">
    <property type="entry name" value="PRK09264.1"/>
    <property type="match status" value="1"/>
</dbReference>
<keyword evidence="4 8" id="KW-0808">Transferase</keyword>
<dbReference type="FunFam" id="3.40.640.10:FF:000004">
    <property type="entry name" value="Acetylornithine aminotransferase"/>
    <property type="match status" value="1"/>
</dbReference>
<evidence type="ECO:0000313" key="8">
    <source>
        <dbReference type="EMBL" id="CEA13476.1"/>
    </source>
</evidence>
<proteinExistence type="inferred from homology"/>
<dbReference type="GO" id="GO:0019491">
    <property type="term" value="P:ectoine biosynthetic process"/>
    <property type="evidence" value="ECO:0007669"/>
    <property type="project" value="InterPro"/>
</dbReference>
<dbReference type="KEGG" id="mfc:BRM9_2206"/>
<dbReference type="InterPro" id="IPR012773">
    <property type="entry name" value="Ectoine_EctB"/>
</dbReference>
<dbReference type="EMBL" id="LN734822">
    <property type="protein sequence ID" value="CEL25854.1"/>
    <property type="molecule type" value="Genomic_DNA"/>
</dbReference>
<evidence type="ECO:0000313" key="7">
    <source>
        <dbReference type="EMBL" id="AIS33006.1"/>
    </source>
</evidence>
<evidence type="ECO:0000256" key="5">
    <source>
        <dbReference type="ARBA" id="ARBA00022898"/>
    </source>
</evidence>
<dbReference type="OrthoDB" id="85346at2157"/>
<comment type="cofactor">
    <cofactor evidence="1">
        <name>pyridoxal 5'-phosphate</name>
        <dbReference type="ChEBI" id="CHEBI:597326"/>
    </cofactor>
</comment>
<dbReference type="AlphaFoldDB" id="A0A090JVG5"/>
<evidence type="ECO:0000313" key="9">
    <source>
        <dbReference type="EMBL" id="CEL25854.1"/>
    </source>
</evidence>
<dbReference type="EMBL" id="CP006933">
    <property type="protein sequence ID" value="AIS33006.1"/>
    <property type="molecule type" value="Genomic_DNA"/>
</dbReference>
<name>A0A090JVG5_METFO</name>
<dbReference type="GO" id="GO:0045303">
    <property type="term" value="F:diaminobutyrate-2-oxoglutarate transaminase activity"/>
    <property type="evidence" value="ECO:0007669"/>
    <property type="project" value="UniProtKB-EC"/>
</dbReference>
<organism evidence="8">
    <name type="scientific">Methanobacterium formicicum</name>
    <dbReference type="NCBI Taxonomy" id="2162"/>
    <lineage>
        <taxon>Archaea</taxon>
        <taxon>Methanobacteriati</taxon>
        <taxon>Methanobacteriota</taxon>
        <taxon>Methanomada group</taxon>
        <taxon>Methanobacteria</taxon>
        <taxon>Methanobacteriales</taxon>
        <taxon>Methanobacteriaceae</taxon>
        <taxon>Methanobacterium</taxon>
    </lineage>
</organism>
<dbReference type="InterPro" id="IPR015421">
    <property type="entry name" value="PyrdxlP-dep_Trfase_major"/>
</dbReference>
<keyword evidence="5 6" id="KW-0663">Pyridoxal phosphate</keyword>
<dbReference type="Gene3D" id="3.40.640.10">
    <property type="entry name" value="Type I PLP-dependent aspartate aminotransferase-like (Major domain)"/>
    <property type="match status" value="1"/>
</dbReference>
<keyword evidence="3 8" id="KW-0032">Aminotransferase</keyword>
<dbReference type="InterPro" id="IPR015424">
    <property type="entry name" value="PyrdxlP-dep_Trfase"/>
</dbReference>
<dbReference type="InterPro" id="IPR049704">
    <property type="entry name" value="Aminotrans_3_PPA_site"/>
</dbReference>
<dbReference type="Proteomes" id="UP000029661">
    <property type="component" value="Chromosome"/>
</dbReference>
<dbReference type="InterPro" id="IPR004637">
    <property type="entry name" value="Dat"/>
</dbReference>
<protein>
    <submittedName>
        <fullName evidence="7">Diaminobutyrate--2-oxoglutarate aminotransferase EctB</fullName>
    </submittedName>
    <submittedName>
        <fullName evidence="8">Diaminobutyrate-2-oxoglutarate transaminase</fullName>
        <ecNumber evidence="8">2.6.1.76</ecNumber>
    </submittedName>
</protein>
<dbReference type="EMBL" id="LN515531">
    <property type="protein sequence ID" value="CEA13476.1"/>
    <property type="molecule type" value="Genomic_DNA"/>
</dbReference>
<dbReference type="Proteomes" id="UP000062768">
    <property type="component" value="Chromosome I"/>
</dbReference>
<dbReference type="KEGG" id="mfi:DSM1535_1136"/>
<dbReference type="CDD" id="cd00610">
    <property type="entry name" value="OAT_like"/>
    <property type="match status" value="1"/>
</dbReference>
<dbReference type="PIRSF" id="PIRSF000521">
    <property type="entry name" value="Transaminase_4ab_Lys_Orn"/>
    <property type="match status" value="1"/>
</dbReference>
<evidence type="ECO:0000256" key="2">
    <source>
        <dbReference type="ARBA" id="ARBA00008954"/>
    </source>
</evidence>
<reference evidence="9" key="3">
    <citation type="submission" date="2014-09" db="EMBL/GenBank/DDBJ databases">
        <authorList>
            <person name="Bishop-Lilly K.A."/>
            <person name="Broomall S.M."/>
            <person name="Chain P.S."/>
            <person name="Chertkov O."/>
            <person name="Coyne S.R."/>
            <person name="Daligault H.E."/>
            <person name="Davenport K.W."/>
            <person name="Erkkila T."/>
            <person name="Frey K.G."/>
            <person name="Gibbons H.S."/>
            <person name="Gu W."/>
            <person name="Jaissle J."/>
            <person name="Johnson S.L."/>
            <person name="Koroleva G.I."/>
            <person name="Ladner J.T."/>
            <person name="Lo C.-C."/>
            <person name="Minogue T.D."/>
            <person name="Munk C."/>
            <person name="Palacios G.F."/>
            <person name="Redden C.L."/>
            <person name="Rosenzweig C.N."/>
            <person name="Scholz M.B."/>
            <person name="Teshima H."/>
            <person name="Xu Y."/>
        </authorList>
    </citation>
    <scope>NUCLEOTIDE SEQUENCE</scope>
    <source>
        <strain evidence="9">Mb9</strain>
    </source>
</reference>
<dbReference type="InterPro" id="IPR005814">
    <property type="entry name" value="Aminotrans_3"/>
</dbReference>
<evidence type="ECO:0000313" key="10">
    <source>
        <dbReference type="Proteomes" id="UP000062768"/>
    </source>
</evidence>
<dbReference type="STRING" id="2162.BRM9_2206"/>